<dbReference type="OrthoDB" id="10375105at2759"/>
<comment type="caution">
    <text evidence="1">The sequence shown here is derived from an EMBL/GenBank/DDBJ whole genome shotgun (WGS) entry which is preliminary data.</text>
</comment>
<accession>A0A8X6JFN5</accession>
<dbReference type="Proteomes" id="UP000886998">
    <property type="component" value="Unassembled WGS sequence"/>
</dbReference>
<organism evidence="1 2">
    <name type="scientific">Trichonephila inaurata madagascariensis</name>
    <dbReference type="NCBI Taxonomy" id="2747483"/>
    <lineage>
        <taxon>Eukaryota</taxon>
        <taxon>Metazoa</taxon>
        <taxon>Ecdysozoa</taxon>
        <taxon>Arthropoda</taxon>
        <taxon>Chelicerata</taxon>
        <taxon>Arachnida</taxon>
        <taxon>Araneae</taxon>
        <taxon>Araneomorphae</taxon>
        <taxon>Entelegynae</taxon>
        <taxon>Araneoidea</taxon>
        <taxon>Nephilidae</taxon>
        <taxon>Trichonephila</taxon>
        <taxon>Trichonephila inaurata</taxon>
    </lineage>
</organism>
<name>A0A8X6JFN5_9ARAC</name>
<dbReference type="EMBL" id="BMAV01028251">
    <property type="protein sequence ID" value="GFS66674.1"/>
    <property type="molecule type" value="Genomic_DNA"/>
</dbReference>
<reference evidence="1" key="1">
    <citation type="submission" date="2020-08" db="EMBL/GenBank/DDBJ databases">
        <title>Multicomponent nature underlies the extraordinary mechanical properties of spider dragline silk.</title>
        <authorList>
            <person name="Kono N."/>
            <person name="Nakamura H."/>
            <person name="Mori M."/>
            <person name="Yoshida Y."/>
            <person name="Ohtoshi R."/>
            <person name="Malay A.D."/>
            <person name="Moran D.A.P."/>
            <person name="Tomita M."/>
            <person name="Numata K."/>
            <person name="Arakawa K."/>
        </authorList>
    </citation>
    <scope>NUCLEOTIDE SEQUENCE</scope>
</reference>
<dbReference type="AlphaFoldDB" id="A0A8X6JFN5"/>
<proteinExistence type="predicted"/>
<gene>
    <name evidence="1" type="primary">NCL1_26961</name>
    <name evidence="1" type="ORF">TNIN_167601</name>
</gene>
<keyword evidence="2" id="KW-1185">Reference proteome</keyword>
<protein>
    <submittedName>
        <fullName evidence="1">Uncharacterized protein</fullName>
    </submittedName>
</protein>
<evidence type="ECO:0000313" key="2">
    <source>
        <dbReference type="Proteomes" id="UP000886998"/>
    </source>
</evidence>
<evidence type="ECO:0000313" key="1">
    <source>
        <dbReference type="EMBL" id="GFS66674.1"/>
    </source>
</evidence>
<sequence length="288" mass="34316">MDLLFDIKYPEKISPLLTLTKILISPDEPIYITKMRNLILFQISGADYQYLEYKFKHDFTFVPGKGSLLFRCFYRAFSNVTKFQVLVHNLEPFRYWRANTIDESGHRVAFNCDRNEVEFFEDEIMPRDRFLVATINYLFSDTSLEYWNYRSLSYIIKVPLSRREACSKTVLNPVHESTWRRLYDANDTLFNCEKSDFDLYEREQTMNLRPVSVFREIKKREIGCSFKKLEVLKTIASPYYYVLPHQNEKEYAEFETDSSSFCARSLSGCIEFQFLSRLQIARKNISQK</sequence>